<feature type="transmembrane region" description="Helical" evidence="7">
    <location>
        <begin position="594"/>
        <end position="617"/>
    </location>
</feature>
<evidence type="ECO:0000259" key="8">
    <source>
        <dbReference type="PROSITE" id="PS50850"/>
    </source>
</evidence>
<dbReference type="AlphaFoldDB" id="N6UAQ7"/>
<organism evidence="9">
    <name type="scientific">Dendroctonus ponderosae</name>
    <name type="common">Mountain pine beetle</name>
    <dbReference type="NCBI Taxonomy" id="77166"/>
    <lineage>
        <taxon>Eukaryota</taxon>
        <taxon>Metazoa</taxon>
        <taxon>Ecdysozoa</taxon>
        <taxon>Arthropoda</taxon>
        <taxon>Hexapoda</taxon>
        <taxon>Insecta</taxon>
        <taxon>Pterygota</taxon>
        <taxon>Neoptera</taxon>
        <taxon>Endopterygota</taxon>
        <taxon>Coleoptera</taxon>
        <taxon>Polyphaga</taxon>
        <taxon>Cucujiformia</taxon>
        <taxon>Curculionidae</taxon>
        <taxon>Scolytinae</taxon>
        <taxon>Dendroctonus</taxon>
    </lineage>
</organism>
<dbReference type="InterPro" id="IPR020846">
    <property type="entry name" value="MFS_dom"/>
</dbReference>
<dbReference type="InterPro" id="IPR011701">
    <property type="entry name" value="MFS"/>
</dbReference>
<dbReference type="EMBL" id="KB632013">
    <property type="protein sequence ID" value="ERL88025.1"/>
    <property type="molecule type" value="Genomic_DNA"/>
</dbReference>
<dbReference type="GO" id="GO:0015293">
    <property type="term" value="F:symporter activity"/>
    <property type="evidence" value="ECO:0007669"/>
    <property type="project" value="UniProtKB-KW"/>
</dbReference>
<dbReference type="HOGENOM" id="CLU_323459_0_0_1"/>
<dbReference type="GO" id="GO:0016020">
    <property type="term" value="C:membrane"/>
    <property type="evidence" value="ECO:0007669"/>
    <property type="project" value="UniProtKB-SubCell"/>
</dbReference>
<feature type="transmembrane region" description="Helical" evidence="7">
    <location>
        <begin position="113"/>
        <end position="131"/>
    </location>
</feature>
<feature type="transmembrane region" description="Helical" evidence="7">
    <location>
        <begin position="143"/>
        <end position="164"/>
    </location>
</feature>
<dbReference type="InterPro" id="IPR036259">
    <property type="entry name" value="MFS_trans_sf"/>
</dbReference>
<dbReference type="PANTHER" id="PTHR11662:SF336">
    <property type="entry name" value="LP19554P"/>
    <property type="match status" value="1"/>
</dbReference>
<proteinExistence type="predicted"/>
<feature type="transmembrane region" description="Helical" evidence="7">
    <location>
        <begin position="848"/>
        <end position="870"/>
    </location>
</feature>
<dbReference type="OMA" id="RKWAPIT"/>
<dbReference type="EMBL" id="KB740939">
    <property type="protein sequence ID" value="ENN77731.1"/>
    <property type="molecule type" value="Genomic_DNA"/>
</dbReference>
<name>N6UAQ7_DENPD</name>
<evidence type="ECO:0000313" key="10">
    <source>
        <dbReference type="EMBL" id="ERL88025.1"/>
    </source>
</evidence>
<comment type="subcellular location">
    <subcellularLocation>
        <location evidence="1">Membrane</location>
        <topology evidence="1">Multi-pass membrane protein</topology>
    </subcellularLocation>
</comment>
<keyword evidence="6 7" id="KW-0472">Membrane</keyword>
<feature type="transmembrane region" description="Helical" evidence="7">
    <location>
        <begin position="731"/>
        <end position="755"/>
    </location>
</feature>
<protein>
    <recommendedName>
        <fullName evidence="8">Major facilitator superfamily (MFS) profile domain-containing protein</fullName>
    </recommendedName>
</protein>
<feature type="transmembrane region" description="Helical" evidence="7">
    <location>
        <begin position="6"/>
        <end position="23"/>
    </location>
</feature>
<dbReference type="OrthoDB" id="2985014at2759"/>
<evidence type="ECO:0000313" key="11">
    <source>
        <dbReference type="Proteomes" id="UP000030742"/>
    </source>
</evidence>
<feature type="transmembrane region" description="Helical" evidence="7">
    <location>
        <begin position="434"/>
        <end position="453"/>
    </location>
</feature>
<gene>
    <name evidence="10" type="ORF">D910_05414</name>
    <name evidence="9" type="ORF">YQE_05802</name>
</gene>
<dbReference type="GO" id="GO:0006820">
    <property type="term" value="P:monoatomic anion transport"/>
    <property type="evidence" value="ECO:0007669"/>
    <property type="project" value="TreeGrafter"/>
</dbReference>
<reference evidence="9 11" key="1">
    <citation type="journal article" date="2013" name="Genome Biol.">
        <title>Draft genome of the mountain pine beetle, Dendroctonus ponderosae Hopkins, a major forest pest.</title>
        <authorList>
            <person name="Keeling C.I."/>
            <person name="Yuen M.M."/>
            <person name="Liao N.Y."/>
            <person name="Docking T.R."/>
            <person name="Chan S.K."/>
            <person name="Taylor G.A."/>
            <person name="Palmquist D.L."/>
            <person name="Jackman S.D."/>
            <person name="Nguyen A."/>
            <person name="Li M."/>
            <person name="Henderson H."/>
            <person name="Janes J.K."/>
            <person name="Zhao Y."/>
            <person name="Pandoh P."/>
            <person name="Moore R."/>
            <person name="Sperling F.A."/>
            <person name="Huber D.P."/>
            <person name="Birol I."/>
            <person name="Jones S.J."/>
            <person name="Bohlmann J."/>
        </authorList>
    </citation>
    <scope>NUCLEOTIDE SEQUENCE</scope>
</reference>
<evidence type="ECO:0000256" key="3">
    <source>
        <dbReference type="ARBA" id="ARBA00022692"/>
    </source>
</evidence>
<dbReference type="Proteomes" id="UP000030742">
    <property type="component" value="Unassembled WGS sequence"/>
</dbReference>
<feature type="transmembrane region" description="Helical" evidence="7">
    <location>
        <begin position="341"/>
        <end position="359"/>
    </location>
</feature>
<feature type="non-terminal residue" evidence="9">
    <location>
        <position position="1"/>
    </location>
</feature>
<feature type="transmembrane region" description="Helical" evidence="7">
    <location>
        <begin position="761"/>
        <end position="779"/>
    </location>
</feature>
<feature type="domain" description="Major facilitator superfamily (MFS) profile" evidence="8">
    <location>
        <begin position="11"/>
        <end position="456"/>
    </location>
</feature>
<feature type="transmembrane region" description="Helical" evidence="7">
    <location>
        <begin position="529"/>
        <end position="555"/>
    </location>
</feature>
<dbReference type="Pfam" id="PF07690">
    <property type="entry name" value="MFS_1"/>
    <property type="match status" value="2"/>
</dbReference>
<dbReference type="InterPro" id="IPR050382">
    <property type="entry name" value="MFS_Na/Anion_cotransporter"/>
</dbReference>
<feature type="transmembrane region" description="Helical" evidence="7">
    <location>
        <begin position="656"/>
        <end position="680"/>
    </location>
</feature>
<feature type="transmembrane region" description="Helical" evidence="7">
    <location>
        <begin position="791"/>
        <end position="810"/>
    </location>
</feature>
<keyword evidence="5 7" id="KW-1133">Transmembrane helix</keyword>
<feature type="transmembrane region" description="Helical" evidence="7">
    <location>
        <begin position="201"/>
        <end position="221"/>
    </location>
</feature>
<feature type="transmembrane region" description="Helical" evidence="7">
    <location>
        <begin position="302"/>
        <end position="321"/>
    </location>
</feature>
<keyword evidence="2" id="KW-0813">Transport</keyword>
<keyword evidence="4" id="KW-0769">Symport</keyword>
<dbReference type="FunFam" id="1.20.1250.20:FF:000003">
    <property type="entry name" value="Solute carrier family 17 member 3"/>
    <property type="match status" value="2"/>
</dbReference>
<dbReference type="PROSITE" id="PS50850">
    <property type="entry name" value="MFS"/>
    <property type="match status" value="1"/>
</dbReference>
<sequence length="894" mass="98340">MGFKIPIRFWIAVMVFASTYINYTTRSNMSISITSMVTRSKDKAIPECKRNETLQATSNANSSVVRPAADFGPRYDWDEDIQGFILGSYFWGYVISSAPGGFIAEWLGPFNTIFYAQIVTALFNSLSVYGAQWHFGVLICCRFVLGLMAGPIYPALQCLIARWAPPAEKGKFVSALMGNTLGTCLTWIFVGMVTASAGWDWGFHFLSIQIAVFCVVFWFIVDDSPDEHKWISEEEKKFIKDSQAKTISKGKAVPPYLKMFTSLPFWSLCILHFGNLWGLYLQITGVPKFMIEVIGFNIKASGGLAALPHLLRMFFGMGYGYLGDVIKSKTSLGTTLTRKSFVLFSHIIPGVLLMCMTLVKCDHVGAVLILIFSMSINGAAVVTNLQNAQDLAPNFAGSIFGIISLIGGTTGFITPAVTGALMKENNGINEWSKNFIIGGSVYIGAGLFFIIFGTTDIQPWNEKVPESGAADPVPLKTIIVVQDSEEKAEPNETTKLRAYFYGYLMGSLPGGAVAEWLGPYWTIMTATMFSAILNSICVWVTPIHWGALFTVRLIIGSRLSSSAVSYRPLGAASRENEVCSLFNGKYAWNLFNLGYWWCGFHVMSLQNIAFCVIFGLLTFDSPEQHKWITDEELEFIKKSQEGKVSKTKALPPYKSILTSFPFWTLCVLHFGNLWGLYVQITAVPKFMKEYVGFDIKNSGVLSSLPHLIRLFMGLGYGFLGDYLKKRNFKRIIILKCFIILSHIVPGILMGLLSIAECNAPVVVALLTLSMAINGAAVVTNLANPTDLSPNFAGTIFGIISFIGGVTGFIVPSITGQIITAFGGISKVLGKITLNIVPMGHFFQNNGKAWGSIFALGGLVYCGCGIFFIIFGTADTQPWNEKKEEKADTSQPERT</sequence>
<evidence type="ECO:0000256" key="6">
    <source>
        <dbReference type="ARBA" id="ARBA00023136"/>
    </source>
</evidence>
<evidence type="ECO:0000256" key="4">
    <source>
        <dbReference type="ARBA" id="ARBA00022847"/>
    </source>
</evidence>
<evidence type="ECO:0000256" key="2">
    <source>
        <dbReference type="ARBA" id="ARBA00022448"/>
    </source>
</evidence>
<keyword evidence="3 7" id="KW-0812">Transmembrane</keyword>
<dbReference type="Gene3D" id="1.20.1250.20">
    <property type="entry name" value="MFS general substrate transporter like domains"/>
    <property type="match status" value="3"/>
</dbReference>
<evidence type="ECO:0000256" key="5">
    <source>
        <dbReference type="ARBA" id="ARBA00022989"/>
    </source>
</evidence>
<feature type="transmembrane region" description="Helical" evidence="7">
    <location>
        <begin position="395"/>
        <end position="422"/>
    </location>
</feature>
<dbReference type="PANTHER" id="PTHR11662">
    <property type="entry name" value="SOLUTE CARRIER FAMILY 17"/>
    <property type="match status" value="1"/>
</dbReference>
<feature type="transmembrane region" description="Helical" evidence="7">
    <location>
        <begin position="84"/>
        <end position="107"/>
    </location>
</feature>
<evidence type="ECO:0000313" key="9">
    <source>
        <dbReference type="EMBL" id="ENN77731.1"/>
    </source>
</evidence>
<feature type="transmembrane region" description="Helical" evidence="7">
    <location>
        <begin position="700"/>
        <end position="719"/>
    </location>
</feature>
<accession>N6UAQ7</accession>
<dbReference type="FunFam" id="1.20.1250.20:FF:000423">
    <property type="entry name" value="Putative inorganic phosphate cotransporter-like Protein"/>
    <property type="match status" value="1"/>
</dbReference>
<feature type="transmembrane region" description="Helical" evidence="7">
    <location>
        <begin position="176"/>
        <end position="194"/>
    </location>
</feature>
<evidence type="ECO:0000256" key="7">
    <source>
        <dbReference type="SAM" id="Phobius"/>
    </source>
</evidence>
<feature type="transmembrane region" description="Helical" evidence="7">
    <location>
        <begin position="366"/>
        <end position="383"/>
    </location>
</feature>
<dbReference type="SUPFAM" id="SSF103473">
    <property type="entry name" value="MFS general substrate transporter"/>
    <property type="match status" value="2"/>
</dbReference>
<feature type="transmembrane region" description="Helical" evidence="7">
    <location>
        <begin position="816"/>
        <end position="836"/>
    </location>
</feature>
<evidence type="ECO:0000256" key="1">
    <source>
        <dbReference type="ARBA" id="ARBA00004141"/>
    </source>
</evidence>
<feature type="transmembrane region" description="Helical" evidence="7">
    <location>
        <begin position="263"/>
        <end position="281"/>
    </location>
</feature>